<dbReference type="PROSITE" id="PS51257">
    <property type="entry name" value="PROKAR_LIPOPROTEIN"/>
    <property type="match status" value="1"/>
</dbReference>
<proteinExistence type="predicted"/>
<dbReference type="EMBL" id="BJYS01000025">
    <property type="protein sequence ID" value="GEO05629.1"/>
    <property type="molecule type" value="Genomic_DNA"/>
</dbReference>
<dbReference type="InterPro" id="IPR033786">
    <property type="entry name" value="TTHB210-like"/>
</dbReference>
<evidence type="ECO:0000313" key="2">
    <source>
        <dbReference type="EMBL" id="GEO05629.1"/>
    </source>
</evidence>
<dbReference type="AlphaFoldDB" id="A0A512B102"/>
<keyword evidence="1" id="KW-0732">Signal</keyword>
<keyword evidence="3" id="KW-1185">Reference proteome</keyword>
<dbReference type="RefSeq" id="WP_146900011.1">
    <property type="nucleotide sequence ID" value="NZ_BJYS01000025.1"/>
</dbReference>
<evidence type="ECO:0000313" key="3">
    <source>
        <dbReference type="Proteomes" id="UP000321532"/>
    </source>
</evidence>
<dbReference type="Proteomes" id="UP000321532">
    <property type="component" value="Unassembled WGS sequence"/>
</dbReference>
<feature type="chain" id="PRO_5021889731" description="DUF5602 domain-containing protein" evidence="1">
    <location>
        <begin position="19"/>
        <end position="277"/>
    </location>
</feature>
<feature type="signal peptide" evidence="1">
    <location>
        <begin position="1"/>
        <end position="18"/>
    </location>
</feature>
<evidence type="ECO:0008006" key="4">
    <source>
        <dbReference type="Google" id="ProtNLM"/>
    </source>
</evidence>
<protein>
    <recommendedName>
        <fullName evidence="4">DUF5602 domain-containing protein</fullName>
    </recommendedName>
</protein>
<gene>
    <name evidence="2" type="ORF">AAE02nite_32930</name>
</gene>
<dbReference type="OrthoDB" id="2867208at2"/>
<dbReference type="CDD" id="cd11669">
    <property type="entry name" value="TTHB210-like"/>
    <property type="match status" value="1"/>
</dbReference>
<reference evidence="2 3" key="1">
    <citation type="submission" date="2019-07" db="EMBL/GenBank/DDBJ databases">
        <title>Whole genome shotgun sequence of Adhaeribacter aerolatus NBRC 106133.</title>
        <authorList>
            <person name="Hosoyama A."/>
            <person name="Uohara A."/>
            <person name="Ohji S."/>
            <person name="Ichikawa N."/>
        </authorList>
    </citation>
    <scope>NUCLEOTIDE SEQUENCE [LARGE SCALE GENOMIC DNA]</scope>
    <source>
        <strain evidence="2 3">NBRC 106133</strain>
    </source>
</reference>
<evidence type="ECO:0000256" key="1">
    <source>
        <dbReference type="SAM" id="SignalP"/>
    </source>
</evidence>
<organism evidence="2 3">
    <name type="scientific">Adhaeribacter aerolatus</name>
    <dbReference type="NCBI Taxonomy" id="670289"/>
    <lineage>
        <taxon>Bacteria</taxon>
        <taxon>Pseudomonadati</taxon>
        <taxon>Bacteroidota</taxon>
        <taxon>Cytophagia</taxon>
        <taxon>Cytophagales</taxon>
        <taxon>Hymenobacteraceae</taxon>
        <taxon>Adhaeribacter</taxon>
    </lineage>
</organism>
<accession>A0A512B102</accession>
<name>A0A512B102_9BACT</name>
<comment type="caution">
    <text evidence="2">The sequence shown here is derived from an EMBL/GenBank/DDBJ whole genome shotgun (WGS) entry which is preliminary data.</text>
</comment>
<sequence>MRNLIRYTGLLTKTCLLAGLTLVSISCSQQEKDLVKPTTSSTSEELAKADKTTTFYGPAVPLGKGVARAWVMVDVNKQPISIGVDLSAKAVLDMGHEPVEYTLQLPKQVAVPPYDHIDFGWNPEGHEPEEFYGVPHFDMHFYMITEALQATIPFLAPPAFDLAPATKYLPAGYVLGPGLVPNMGAHWVDVLSAEFNGGKFTKTFIYGSYNGNVTFLEPMFTLAYLQNLAALGTSTPIRQPAAYQRAGYYPTSYTISYDSSPKSYRISLNNLVYRPAS</sequence>